<dbReference type="SUPFAM" id="SSF103084">
    <property type="entry name" value="Holliday junction resolvase RusA"/>
    <property type="match status" value="1"/>
</dbReference>
<dbReference type="InterPro" id="IPR036614">
    <property type="entry name" value="RusA-like_sf"/>
</dbReference>
<protein>
    <submittedName>
        <fullName evidence="1">RusA family crossover junction endodeoxyribonuclease</fullName>
    </submittedName>
</protein>
<evidence type="ECO:0000313" key="2">
    <source>
        <dbReference type="Proteomes" id="UP000529861"/>
    </source>
</evidence>
<reference evidence="1 2" key="1">
    <citation type="submission" date="2020-04" db="EMBL/GenBank/DDBJ databases">
        <title>Draft genome sequence of Caldanaerobacter sunterraneus. strain 1523vc isolated from Griffin hot spring, Kamchatka, Russia.</title>
        <authorList>
            <person name="Toshchakov S.V."/>
            <person name="Podosokorskaya O.A."/>
            <person name="Kublanov I.V."/>
            <person name="Korzhenkov A."/>
            <person name="Patrushev M.V."/>
        </authorList>
    </citation>
    <scope>NUCLEOTIDE SEQUENCE [LARGE SCALE GENOMIC DNA]</scope>
    <source>
        <strain evidence="1 2">1523vc</strain>
    </source>
</reference>
<organism evidence="1 2">
    <name type="scientific">Caldanaerobacter subterraneus</name>
    <dbReference type="NCBI Taxonomy" id="911092"/>
    <lineage>
        <taxon>Bacteria</taxon>
        <taxon>Bacillati</taxon>
        <taxon>Bacillota</taxon>
        <taxon>Clostridia</taxon>
        <taxon>Thermoanaerobacterales</taxon>
        <taxon>Thermoanaerobacteraceae</taxon>
        <taxon>Caldanaerobacter</taxon>
    </lineage>
</organism>
<dbReference type="EMBL" id="JABEQB010000025">
    <property type="protein sequence ID" value="NNG67329.1"/>
    <property type="molecule type" value="Genomic_DNA"/>
</dbReference>
<proteinExistence type="predicted"/>
<dbReference type="GO" id="GO:0000287">
    <property type="term" value="F:magnesium ion binding"/>
    <property type="evidence" value="ECO:0007669"/>
    <property type="project" value="InterPro"/>
</dbReference>
<gene>
    <name evidence="1" type="ORF">HKI81_08865</name>
</gene>
<dbReference type="RefSeq" id="WP_170271190.1">
    <property type="nucleotide sequence ID" value="NZ_JABEQB010000025.1"/>
</dbReference>
<name>A0A7Y2PKT8_9THEO</name>
<dbReference type="GO" id="GO:0006281">
    <property type="term" value="P:DNA repair"/>
    <property type="evidence" value="ECO:0007669"/>
    <property type="project" value="InterPro"/>
</dbReference>
<comment type="caution">
    <text evidence="1">The sequence shown here is derived from an EMBL/GenBank/DDBJ whole genome shotgun (WGS) entry which is preliminary data.</text>
</comment>
<dbReference type="Proteomes" id="UP000529861">
    <property type="component" value="Unassembled WGS sequence"/>
</dbReference>
<dbReference type="Pfam" id="PF05866">
    <property type="entry name" value="RusA"/>
    <property type="match status" value="1"/>
</dbReference>
<dbReference type="GO" id="GO:0006310">
    <property type="term" value="P:DNA recombination"/>
    <property type="evidence" value="ECO:0007669"/>
    <property type="project" value="InterPro"/>
</dbReference>
<dbReference type="Gene3D" id="3.30.1330.70">
    <property type="entry name" value="Holliday junction resolvase RusA"/>
    <property type="match status" value="1"/>
</dbReference>
<sequence length="138" mass="15937">MNQKITLTIPGKPLGKQRPRVLKNGITYTPRETVDYETFIKELYVMRHFHKQFQGPLKLTITAYFPIPSSASKKKKELMLAGIIRPTIKPDWDNIGKIVTDALNHLAYDDDKQIVEAIVRKLYSDEPRVEIEIEEVSL</sequence>
<dbReference type="InterPro" id="IPR008822">
    <property type="entry name" value="Endonuclease_RusA-like"/>
</dbReference>
<accession>A0A7Y2PKT8</accession>
<dbReference type="AlphaFoldDB" id="A0A7Y2PKT8"/>
<evidence type="ECO:0000313" key="1">
    <source>
        <dbReference type="EMBL" id="NNG67329.1"/>
    </source>
</evidence>